<protein>
    <submittedName>
        <fullName evidence="2">Uncharacterized protein</fullName>
    </submittedName>
</protein>
<comment type="caution">
    <text evidence="2">The sequence shown here is derived from an EMBL/GenBank/DDBJ whole genome shotgun (WGS) entry which is preliminary data.</text>
</comment>
<dbReference type="EMBL" id="AHKC01022333">
    <property type="protein sequence ID" value="EKF26097.1"/>
    <property type="molecule type" value="Genomic_DNA"/>
</dbReference>
<feature type="compositionally biased region" description="Polar residues" evidence="1">
    <location>
        <begin position="150"/>
        <end position="162"/>
    </location>
</feature>
<gene>
    <name evidence="2" type="ORF">MOQ_010226</name>
</gene>
<sequence>MDGRANVCNTSEEGVHCRGLRTVPHACYRSLFYGVCAEHIYAPHPEGGHTSVSTACDSCCCRVFGRSRDLELPQECIRRERCLRGGGGGLTVRRGMQPYACEALAMLSCLHDENNAVLARRQELMEEFMTRQVEYRERTAKEIARRRKNSSGNQPNLSNGTQFAEGDKFHVFEKLLPSASVMVSADVFSFLLPVLFMGGGAYKALRLASSAIHASRMLRHAAKQPMPYVAQAEKTIHRRVRNGRTGRKQIIRVRVPVLRIVDAEADERKRNGTGARPIGVYLQLSEYVVAEIARIGIRMGTAGAKLVRGVCEDSVRGMLVDYAAGRCFPSPDAADVHSDGSITAAFGAKALRAILLFAGVSDHVVGGGHGIMQKTSQVTGPAVIERRIPPTALLLEIVVALTPTKSREAHTLYQRICSMDPRTLVTDRVLLAQHYHAARHHFGRASGMAAAVWLDFIRTGATSLSRPSIVMLQNELEQLPVPVEFGEEPLVAVSHHHHRERTPAPRTVNELRDCLEQSGTEGAVVSTSSRYHGGYTTYVAQSLAAHATDTTALRRMRWAILASTLLAVTHDRLTGTQGVWSRMLLRNTFIMALQATSLQERERDMQATVRVFLLTDIFSTATAVVQKTDKDVLLWCSDTVRNLPQYLAAQIRLAEELQTHPQDGEFIDKIRLGLQLLPLFKASMGLQEHDTTQTNAWRLLEPFLGHPELAIGWLHESLFGVSRSLLIWITTHVDTKDQQATFSLAAWTILLYFNQAVDDAVRHAVLQTACRKLTAEQTQKLNEWMHIAEEKSNHYRKHSS</sequence>
<dbReference type="Proteomes" id="UP000007350">
    <property type="component" value="Unassembled WGS sequence"/>
</dbReference>
<name>K2NAS4_TRYCR</name>
<reference evidence="2 3" key="1">
    <citation type="journal article" date="2012" name="BMC Genomics">
        <title>Comparative genomic analysis of human infective Trypanosoma cruzi lineages with the bat-restricted subspecies T. cruzi marinkellei.</title>
        <authorList>
            <person name="Franzen O."/>
            <person name="Talavera-Lopez C."/>
            <person name="Ochaya S."/>
            <person name="Butler C.E."/>
            <person name="Messenger L.A."/>
            <person name="Lewis M.D."/>
            <person name="Llewellyn M.S."/>
            <person name="Marinkelle C.J."/>
            <person name="Tyler K.M."/>
            <person name="Miles M.A."/>
            <person name="Andersson B."/>
        </authorList>
    </citation>
    <scope>NUCLEOTIDE SEQUENCE [LARGE SCALE GENOMIC DNA]</scope>
    <source>
        <strain evidence="2 3">B7</strain>
    </source>
</reference>
<accession>K2NAS4</accession>
<evidence type="ECO:0000256" key="1">
    <source>
        <dbReference type="SAM" id="MobiDB-lite"/>
    </source>
</evidence>
<dbReference type="AlphaFoldDB" id="K2NAS4"/>
<feature type="region of interest" description="Disordered" evidence="1">
    <location>
        <begin position="142"/>
        <end position="162"/>
    </location>
</feature>
<keyword evidence="3" id="KW-1185">Reference proteome</keyword>
<dbReference type="OrthoDB" id="273740at2759"/>
<organism evidence="2 3">
    <name type="scientific">Trypanosoma cruzi marinkellei</name>
    <dbReference type="NCBI Taxonomy" id="85056"/>
    <lineage>
        <taxon>Eukaryota</taxon>
        <taxon>Discoba</taxon>
        <taxon>Euglenozoa</taxon>
        <taxon>Kinetoplastea</taxon>
        <taxon>Metakinetoplastina</taxon>
        <taxon>Trypanosomatida</taxon>
        <taxon>Trypanosomatidae</taxon>
        <taxon>Trypanosoma</taxon>
        <taxon>Schizotrypanum</taxon>
    </lineage>
</organism>
<proteinExistence type="predicted"/>
<evidence type="ECO:0000313" key="3">
    <source>
        <dbReference type="Proteomes" id="UP000007350"/>
    </source>
</evidence>
<evidence type="ECO:0000313" key="2">
    <source>
        <dbReference type="EMBL" id="EKF26097.1"/>
    </source>
</evidence>